<name>A0AAD7IE96_9AGAR</name>
<dbReference type="GO" id="GO:0005634">
    <property type="term" value="C:nucleus"/>
    <property type="evidence" value="ECO:0007669"/>
    <property type="project" value="TreeGrafter"/>
</dbReference>
<dbReference type="PANTHER" id="PTHR13271:SF147">
    <property type="entry name" value="PROTEIN-LYSINE N-METHYLTRANSFERASE EFM1-RELATED"/>
    <property type="match status" value="1"/>
</dbReference>
<evidence type="ECO:0000313" key="1">
    <source>
        <dbReference type="EMBL" id="KAJ7741144.1"/>
    </source>
</evidence>
<dbReference type="CDD" id="cd19180">
    <property type="entry name" value="SET_SpSET10-like"/>
    <property type="match status" value="1"/>
</dbReference>
<dbReference type="EMBL" id="JARKIB010000100">
    <property type="protein sequence ID" value="KAJ7741144.1"/>
    <property type="molecule type" value="Genomic_DNA"/>
</dbReference>
<dbReference type="InterPro" id="IPR050600">
    <property type="entry name" value="SETD3_SETD6_MTase"/>
</dbReference>
<dbReference type="SUPFAM" id="SSF82199">
    <property type="entry name" value="SET domain"/>
    <property type="match status" value="1"/>
</dbReference>
<dbReference type="InterPro" id="IPR044432">
    <property type="entry name" value="Set10/Efm1_SET"/>
</dbReference>
<dbReference type="InterPro" id="IPR046341">
    <property type="entry name" value="SET_dom_sf"/>
</dbReference>
<reference evidence="1" key="1">
    <citation type="submission" date="2023-03" db="EMBL/GenBank/DDBJ databases">
        <title>Massive genome expansion in bonnet fungi (Mycena s.s.) driven by repeated elements and novel gene families across ecological guilds.</title>
        <authorList>
            <consortium name="Lawrence Berkeley National Laboratory"/>
            <person name="Harder C.B."/>
            <person name="Miyauchi S."/>
            <person name="Viragh M."/>
            <person name="Kuo A."/>
            <person name="Thoen E."/>
            <person name="Andreopoulos B."/>
            <person name="Lu D."/>
            <person name="Skrede I."/>
            <person name="Drula E."/>
            <person name="Henrissat B."/>
            <person name="Morin E."/>
            <person name="Kohler A."/>
            <person name="Barry K."/>
            <person name="LaButti K."/>
            <person name="Morin E."/>
            <person name="Salamov A."/>
            <person name="Lipzen A."/>
            <person name="Mereny Z."/>
            <person name="Hegedus B."/>
            <person name="Baldrian P."/>
            <person name="Stursova M."/>
            <person name="Weitz H."/>
            <person name="Taylor A."/>
            <person name="Grigoriev I.V."/>
            <person name="Nagy L.G."/>
            <person name="Martin F."/>
            <person name="Kauserud H."/>
        </authorList>
    </citation>
    <scope>NUCLEOTIDE SEQUENCE</scope>
    <source>
        <strain evidence="1">CBHHK182m</strain>
    </source>
</reference>
<dbReference type="PANTHER" id="PTHR13271">
    <property type="entry name" value="UNCHARACTERIZED PUTATIVE METHYLTRANSFERASE"/>
    <property type="match status" value="1"/>
</dbReference>
<accession>A0AAD7IE96</accession>
<dbReference type="AlphaFoldDB" id="A0AAD7IE96"/>
<protein>
    <submittedName>
        <fullName evidence="1">SET domain protein</fullName>
    </submittedName>
</protein>
<keyword evidence="2" id="KW-1185">Reference proteome</keyword>
<dbReference type="GO" id="GO:0016279">
    <property type="term" value="F:protein-lysine N-methyltransferase activity"/>
    <property type="evidence" value="ECO:0007669"/>
    <property type="project" value="InterPro"/>
</dbReference>
<dbReference type="Gene3D" id="3.90.1410.10">
    <property type="entry name" value="set domain protein methyltransferase, domain 1"/>
    <property type="match status" value="1"/>
</dbReference>
<dbReference type="Proteomes" id="UP001215598">
    <property type="component" value="Unassembled WGS sequence"/>
</dbReference>
<sequence length="423" mass="46367">MSAEDTLRELKDWLQTNGGYFHPGVRLQKVDSGFSVVAGESLPPDNKIVSCPFSLAITKHTTLKALSVLLGSTTNMSAWTERQLIASYLCFHWIIGDDKSSTNILAHLPYVKSLPSRDKLRTPLHFTENELQQLQGSNLYGATLDRGREWNAEWQNCRSAISTVNGEWADQFTWELYLTAATHLSSRAFPSTLISQNLSLTSPSDPEPILLPGVDSLNHRRAEPVSWVQSYLGTGPVPEPGSSISLVLHNPTPAGTELFNNYGAKPNSELILGYGFAMRDNPDDTIVLKIGGMEGKKWEVGRDARGADGVWDSVLGIMTAGAEPTYEDYLDAAGALEEMAQGLLDKLPGEGPRPDTRDDVARMIDQYLEGKHYGTMCRRAKPRTSGQRDILEALVLYAGAKSELGLAMAKEQGIEIGLESESE</sequence>
<gene>
    <name evidence="1" type="ORF">B0H16DRAFT_1324153</name>
</gene>
<organism evidence="1 2">
    <name type="scientific">Mycena metata</name>
    <dbReference type="NCBI Taxonomy" id="1033252"/>
    <lineage>
        <taxon>Eukaryota</taxon>
        <taxon>Fungi</taxon>
        <taxon>Dikarya</taxon>
        <taxon>Basidiomycota</taxon>
        <taxon>Agaricomycotina</taxon>
        <taxon>Agaricomycetes</taxon>
        <taxon>Agaricomycetidae</taxon>
        <taxon>Agaricales</taxon>
        <taxon>Marasmiineae</taxon>
        <taxon>Mycenaceae</taxon>
        <taxon>Mycena</taxon>
    </lineage>
</organism>
<comment type="caution">
    <text evidence="1">The sequence shown here is derived from an EMBL/GenBank/DDBJ whole genome shotgun (WGS) entry which is preliminary data.</text>
</comment>
<evidence type="ECO:0000313" key="2">
    <source>
        <dbReference type="Proteomes" id="UP001215598"/>
    </source>
</evidence>
<proteinExistence type="predicted"/>